<dbReference type="OrthoDB" id="9785707at2"/>
<dbReference type="AlphaFoldDB" id="A0A1V3NSK2"/>
<evidence type="ECO:0000256" key="2">
    <source>
        <dbReference type="SAM" id="MobiDB-lite"/>
    </source>
</evidence>
<evidence type="ECO:0000259" key="4">
    <source>
        <dbReference type="Pfam" id="PF17782"/>
    </source>
</evidence>
<feature type="compositionally biased region" description="Polar residues" evidence="2">
    <location>
        <begin position="261"/>
        <end position="270"/>
    </location>
</feature>
<dbReference type="RefSeq" id="WP_139349776.1">
    <property type="nucleotide sequence ID" value="NZ_MVBK01000011.1"/>
</dbReference>
<comment type="caution">
    <text evidence="5">The sequence shown here is derived from an EMBL/GenBank/DDBJ whole genome shotgun (WGS) entry which is preliminary data.</text>
</comment>
<dbReference type="Gene3D" id="1.10.10.10">
    <property type="entry name" value="Winged helix-like DNA-binding domain superfamily/Winged helix DNA-binding domain"/>
    <property type="match status" value="1"/>
</dbReference>
<dbReference type="InterPro" id="IPR003488">
    <property type="entry name" value="DprA"/>
</dbReference>
<dbReference type="NCBIfam" id="TIGR00732">
    <property type="entry name" value="dprA"/>
    <property type="match status" value="1"/>
</dbReference>
<dbReference type="PANTHER" id="PTHR43022">
    <property type="entry name" value="PROTEIN SMF"/>
    <property type="match status" value="1"/>
</dbReference>
<evidence type="ECO:0000256" key="1">
    <source>
        <dbReference type="ARBA" id="ARBA00006525"/>
    </source>
</evidence>
<protein>
    <submittedName>
        <fullName evidence="5">DNA protecting protein DprA</fullName>
    </submittedName>
</protein>
<evidence type="ECO:0000313" key="6">
    <source>
        <dbReference type="Proteomes" id="UP000189462"/>
    </source>
</evidence>
<dbReference type="Pfam" id="PF02481">
    <property type="entry name" value="DNA_processg_A"/>
    <property type="match status" value="1"/>
</dbReference>
<name>A0A1V3NSK2_9GAMM</name>
<comment type="similarity">
    <text evidence="1">Belongs to the DprA/Smf family.</text>
</comment>
<feature type="domain" description="Smf/DprA SLOG" evidence="3">
    <location>
        <begin position="39"/>
        <end position="247"/>
    </location>
</feature>
<feature type="region of interest" description="Disordered" evidence="2">
    <location>
        <begin position="257"/>
        <end position="276"/>
    </location>
</feature>
<evidence type="ECO:0000313" key="5">
    <source>
        <dbReference type="EMBL" id="OOG28067.1"/>
    </source>
</evidence>
<dbReference type="GO" id="GO:0009294">
    <property type="term" value="P:DNA-mediated transformation"/>
    <property type="evidence" value="ECO:0007669"/>
    <property type="project" value="InterPro"/>
</dbReference>
<dbReference type="EMBL" id="MVBK01000011">
    <property type="protein sequence ID" value="OOG28067.1"/>
    <property type="molecule type" value="Genomic_DNA"/>
</dbReference>
<proteinExistence type="inferred from homology"/>
<dbReference type="Gene3D" id="3.40.50.450">
    <property type="match status" value="1"/>
</dbReference>
<keyword evidence="6" id="KW-1185">Reference proteome</keyword>
<dbReference type="STRING" id="108003.B1C78_02260"/>
<organism evidence="5 6">
    <name type="scientific">Thioalkalivibrio denitrificans</name>
    <dbReference type="NCBI Taxonomy" id="108003"/>
    <lineage>
        <taxon>Bacteria</taxon>
        <taxon>Pseudomonadati</taxon>
        <taxon>Pseudomonadota</taxon>
        <taxon>Gammaproteobacteria</taxon>
        <taxon>Chromatiales</taxon>
        <taxon>Ectothiorhodospiraceae</taxon>
        <taxon>Thioalkalivibrio</taxon>
    </lineage>
</organism>
<gene>
    <name evidence="5" type="ORF">B1C78_02260</name>
</gene>
<sequence>PARLREAGLDDAALDVLQGDPPAGVSADLTWAREPQHHILTPDDPRYPPLLREIGAPPVVLYVTGNVELLCDPQLAIVGSRHPTPGGAETAHAFAAHLARSGLVVTSGMALGIDAAAHQGALDAGGATVAVIATGPDRVYPSRHRELAHRIAASGALVTEFPVGTGARAEHFPQRNRIISGLSVGTLVVEAAVGSGSLITARLASEQGREVFAIPGSIHNPVARGCHRLIRQGAKLVETADDVLEELATTLYPAVFDSGSEPASEQASQHIDSDEDSDHVLLREAMGFDPVTVDQLVSRTGLTVEAVSSMLLLMELRGQVASLSGGRYIRHQAGTPK</sequence>
<dbReference type="Proteomes" id="UP000189462">
    <property type="component" value="Unassembled WGS sequence"/>
</dbReference>
<feature type="domain" description="DprA winged helix" evidence="4">
    <location>
        <begin position="273"/>
        <end position="326"/>
    </location>
</feature>
<dbReference type="Pfam" id="PF17782">
    <property type="entry name" value="WHD_DprA"/>
    <property type="match status" value="1"/>
</dbReference>
<dbReference type="InterPro" id="IPR036388">
    <property type="entry name" value="WH-like_DNA-bd_sf"/>
</dbReference>
<dbReference type="PANTHER" id="PTHR43022:SF1">
    <property type="entry name" value="PROTEIN SMF"/>
    <property type="match status" value="1"/>
</dbReference>
<accession>A0A1V3NSK2</accession>
<evidence type="ECO:0000259" key="3">
    <source>
        <dbReference type="Pfam" id="PF02481"/>
    </source>
</evidence>
<dbReference type="InterPro" id="IPR041614">
    <property type="entry name" value="DprA_WH"/>
</dbReference>
<reference evidence="5 6" key="1">
    <citation type="submission" date="2017-02" db="EMBL/GenBank/DDBJ databases">
        <title>Genomic diversity within the haloalkaliphilic genus Thioalkalivibrio.</title>
        <authorList>
            <person name="Ahn A.-C."/>
            <person name="Meier-Kolthoff J."/>
            <person name="Overmars L."/>
            <person name="Richter M."/>
            <person name="Woyke T."/>
            <person name="Sorokin D.Y."/>
            <person name="Muyzer G."/>
        </authorList>
    </citation>
    <scope>NUCLEOTIDE SEQUENCE [LARGE SCALE GENOMIC DNA]</scope>
    <source>
        <strain evidence="5 6">ALJD</strain>
    </source>
</reference>
<dbReference type="InterPro" id="IPR057666">
    <property type="entry name" value="DrpA_SLOG"/>
</dbReference>
<feature type="non-terminal residue" evidence="5">
    <location>
        <position position="1"/>
    </location>
</feature>
<dbReference type="SUPFAM" id="SSF102405">
    <property type="entry name" value="MCP/YpsA-like"/>
    <property type="match status" value="1"/>
</dbReference>